<organism evidence="1 2">
    <name type="scientific">Castanea mollissima</name>
    <name type="common">Chinese chestnut</name>
    <dbReference type="NCBI Taxonomy" id="60419"/>
    <lineage>
        <taxon>Eukaryota</taxon>
        <taxon>Viridiplantae</taxon>
        <taxon>Streptophyta</taxon>
        <taxon>Embryophyta</taxon>
        <taxon>Tracheophyta</taxon>
        <taxon>Spermatophyta</taxon>
        <taxon>Magnoliopsida</taxon>
        <taxon>eudicotyledons</taxon>
        <taxon>Gunneridae</taxon>
        <taxon>Pentapetalae</taxon>
        <taxon>rosids</taxon>
        <taxon>fabids</taxon>
        <taxon>Fagales</taxon>
        <taxon>Fagaceae</taxon>
        <taxon>Castanea</taxon>
    </lineage>
</organism>
<protein>
    <submittedName>
        <fullName evidence="1">Uncharacterized protein</fullName>
    </submittedName>
</protein>
<accession>A0A8J4R9L5</accession>
<sequence>ATPSIVFDEAVSRDDFETPSNQDWGDIPRLLRRWGTPTLVKRRPKLKSRYKERVEAAIVYAQSIENWDDLVDPRTLAFYNLGPDPSPFVLRSLDIEGKKKMTTKFNKEARPGAGGDCSPLV</sequence>
<name>A0A8J4R9L5_9ROSI</name>
<evidence type="ECO:0000313" key="1">
    <source>
        <dbReference type="EMBL" id="KAF3966315.1"/>
    </source>
</evidence>
<evidence type="ECO:0000313" key="2">
    <source>
        <dbReference type="Proteomes" id="UP000737018"/>
    </source>
</evidence>
<dbReference type="Proteomes" id="UP000737018">
    <property type="component" value="Unassembled WGS sequence"/>
</dbReference>
<dbReference type="AlphaFoldDB" id="A0A8J4R9L5"/>
<keyword evidence="2" id="KW-1185">Reference proteome</keyword>
<gene>
    <name evidence="1" type="ORF">CMV_009559</name>
</gene>
<dbReference type="OrthoDB" id="10449605at2759"/>
<proteinExistence type="predicted"/>
<reference evidence="1" key="1">
    <citation type="submission" date="2020-03" db="EMBL/GenBank/DDBJ databases">
        <title>Castanea mollissima Vanexum genome sequencing.</title>
        <authorList>
            <person name="Staton M."/>
        </authorList>
    </citation>
    <scope>NUCLEOTIDE SEQUENCE</scope>
    <source>
        <tissue evidence="1">Leaf</tissue>
    </source>
</reference>
<feature type="non-terminal residue" evidence="1">
    <location>
        <position position="1"/>
    </location>
</feature>
<dbReference type="EMBL" id="JRKL02001059">
    <property type="protein sequence ID" value="KAF3966315.1"/>
    <property type="molecule type" value="Genomic_DNA"/>
</dbReference>
<comment type="caution">
    <text evidence="1">The sequence shown here is derived from an EMBL/GenBank/DDBJ whole genome shotgun (WGS) entry which is preliminary data.</text>
</comment>